<dbReference type="eggNOG" id="ENOG502SKUI">
    <property type="taxonomic scope" value="Eukaryota"/>
</dbReference>
<dbReference type="KEGG" id="ela:UCREL1_8462"/>
<dbReference type="InterPro" id="IPR056884">
    <property type="entry name" value="NPHP3-like_N"/>
</dbReference>
<dbReference type="OMA" id="RWAECQI"/>
<sequence length="642" mass="72655">MADPVSLGASIVAFIEVTDRIIRTCKYWIETIQDAPKDMQMIMGEVISLRAILDSLNAADLHPISMELVPDLFSKAGPVGEIRSCLLALEGLLPRPAFELGASKSHRKVLAELAWPLKESKARKLLAEISHHKSTLLLAITGDIVHGIKDIKHGVQNLDYAITENQRRDIVYWLQSTDPSPLHNEAFKKHEKHTSAWIFKSHEWNRWMQGAESERFLWINGIPGAGKTVLVSFIIEHLKQICRDDPECGQAYYYCHHSRRRDEAAPFLRWVIGQLCRQSRWVPRQLKQLHDSGCEPSIPELENALEVMLSRFRCFYVVIDAVDESEPRSDLLAVIATMAIDRRFGNLKVLASSRPYFDIARVFSGVSVALPMDNAAVAEDIRAFVRARLTTSRHMMRRRHLFAEIEDTLVHRAQGMFRWAECQIRTIERLRNEQQIRAALRNLPKDLAETYHRIFESILETDRLFVRSVLVWVLGHESALWLNHQGINAAVLLQAVAHDLHQADPSSDITTYSLEDLEDLCGCLISVSADIDEDGSATNHNLLQSISAEGGFLSGKRVSSNPEERLFIHLAHYTVAEYLSSSMILQTPVSYFALSARSVESEFALSVMRQALSAVPEGTATDWIFDREAYCLTIGCTRKDLL</sequence>
<name>M7TD28_EUTLA</name>
<dbReference type="Proteomes" id="UP000012174">
    <property type="component" value="Unassembled WGS sequence"/>
</dbReference>
<dbReference type="EMBL" id="KB707043">
    <property type="protein sequence ID" value="EMR64575.1"/>
    <property type="molecule type" value="Genomic_DNA"/>
</dbReference>
<dbReference type="PANTHER" id="PTHR10039:SF16">
    <property type="entry name" value="GPI INOSITOL-DEACYLASE"/>
    <property type="match status" value="1"/>
</dbReference>
<dbReference type="SUPFAM" id="SSF52540">
    <property type="entry name" value="P-loop containing nucleoside triphosphate hydrolases"/>
    <property type="match status" value="1"/>
</dbReference>
<proteinExistence type="predicted"/>
<accession>M7TD28</accession>
<feature type="domain" description="Nephrocystin 3-like N-terminal" evidence="2">
    <location>
        <begin position="194"/>
        <end position="354"/>
    </location>
</feature>
<dbReference type="HOGENOM" id="CLU_000288_34_20_1"/>
<dbReference type="AlphaFoldDB" id="M7TD28"/>
<evidence type="ECO:0000256" key="1">
    <source>
        <dbReference type="ARBA" id="ARBA00022737"/>
    </source>
</evidence>
<dbReference type="InterPro" id="IPR027417">
    <property type="entry name" value="P-loop_NTPase"/>
</dbReference>
<keyword evidence="1" id="KW-0677">Repeat</keyword>
<evidence type="ECO:0000313" key="3">
    <source>
        <dbReference type="EMBL" id="EMR64575.1"/>
    </source>
</evidence>
<dbReference type="OrthoDB" id="194358at2759"/>
<evidence type="ECO:0000259" key="2">
    <source>
        <dbReference type="Pfam" id="PF24883"/>
    </source>
</evidence>
<dbReference type="Pfam" id="PF24883">
    <property type="entry name" value="NPHP3_N"/>
    <property type="match status" value="1"/>
</dbReference>
<evidence type="ECO:0000313" key="4">
    <source>
        <dbReference type="Proteomes" id="UP000012174"/>
    </source>
</evidence>
<keyword evidence="4" id="KW-1185">Reference proteome</keyword>
<gene>
    <name evidence="3" type="ORF">UCREL1_8462</name>
</gene>
<organism evidence="3 4">
    <name type="scientific">Eutypa lata (strain UCR-EL1)</name>
    <name type="common">Grapevine dieback disease fungus</name>
    <name type="synonym">Eutypa armeniacae</name>
    <dbReference type="NCBI Taxonomy" id="1287681"/>
    <lineage>
        <taxon>Eukaryota</taxon>
        <taxon>Fungi</taxon>
        <taxon>Dikarya</taxon>
        <taxon>Ascomycota</taxon>
        <taxon>Pezizomycotina</taxon>
        <taxon>Sordariomycetes</taxon>
        <taxon>Xylariomycetidae</taxon>
        <taxon>Xylariales</taxon>
        <taxon>Diatrypaceae</taxon>
        <taxon>Eutypa</taxon>
    </lineage>
</organism>
<protein>
    <submittedName>
        <fullName evidence="3">Putative ankyrin repeat protein</fullName>
    </submittedName>
</protein>
<reference evidence="4" key="1">
    <citation type="journal article" date="2013" name="Genome Announc.">
        <title>Draft genome sequence of the grapevine dieback fungus Eutypa lata UCR-EL1.</title>
        <authorList>
            <person name="Blanco-Ulate B."/>
            <person name="Rolshausen P.E."/>
            <person name="Cantu D."/>
        </authorList>
    </citation>
    <scope>NUCLEOTIDE SEQUENCE [LARGE SCALE GENOMIC DNA]</scope>
    <source>
        <strain evidence="4">UCR-EL1</strain>
    </source>
</reference>
<dbReference type="PANTHER" id="PTHR10039">
    <property type="entry name" value="AMELOGENIN"/>
    <property type="match status" value="1"/>
</dbReference>
<dbReference type="Gene3D" id="3.40.50.300">
    <property type="entry name" value="P-loop containing nucleotide triphosphate hydrolases"/>
    <property type="match status" value="1"/>
</dbReference>